<comment type="caution">
    <text evidence="3">The sequence shown here is derived from an EMBL/GenBank/DDBJ whole genome shotgun (WGS) entry which is preliminary data.</text>
</comment>
<keyword evidence="4" id="KW-1185">Reference proteome</keyword>
<dbReference type="RefSeq" id="WP_212706914.1">
    <property type="nucleotide sequence ID" value="NZ_BAAAFW010000059.1"/>
</dbReference>
<dbReference type="Pfam" id="PF04966">
    <property type="entry name" value="OprB"/>
    <property type="match status" value="1"/>
</dbReference>
<name>A0ABW1VLX3_9GAMM</name>
<dbReference type="PANTHER" id="PTHR37944">
    <property type="entry name" value="PORIN B"/>
    <property type="match status" value="1"/>
</dbReference>
<dbReference type="Gene3D" id="2.40.160.180">
    <property type="entry name" value="Carbohydrate-selective porin OprB"/>
    <property type="match status" value="1"/>
</dbReference>
<keyword evidence="2" id="KW-0732">Signal</keyword>
<feature type="chain" id="PRO_5045002084" evidence="2">
    <location>
        <begin position="29"/>
        <end position="451"/>
    </location>
</feature>
<evidence type="ECO:0000313" key="4">
    <source>
        <dbReference type="Proteomes" id="UP001596215"/>
    </source>
</evidence>
<feature type="signal peptide" evidence="2">
    <location>
        <begin position="1"/>
        <end position="28"/>
    </location>
</feature>
<dbReference type="Proteomes" id="UP001596215">
    <property type="component" value="Unassembled WGS sequence"/>
</dbReference>
<dbReference type="InterPro" id="IPR052932">
    <property type="entry name" value="OprB_Porin"/>
</dbReference>
<reference evidence="4" key="1">
    <citation type="journal article" date="2019" name="Int. J. Syst. Evol. Microbiol.">
        <title>The Global Catalogue of Microorganisms (GCM) 10K type strain sequencing project: providing services to taxonomists for standard genome sequencing and annotation.</title>
        <authorList>
            <consortium name="The Broad Institute Genomics Platform"/>
            <consortium name="The Broad Institute Genome Sequencing Center for Infectious Disease"/>
            <person name="Wu L."/>
            <person name="Ma J."/>
        </authorList>
    </citation>
    <scope>NUCLEOTIDE SEQUENCE [LARGE SCALE GENOMIC DNA]</scope>
    <source>
        <strain evidence="4">CGMCC 4.1530</strain>
    </source>
</reference>
<evidence type="ECO:0000256" key="2">
    <source>
        <dbReference type="RuleBase" id="RU363072"/>
    </source>
</evidence>
<accession>A0ABW1VLX3</accession>
<dbReference type="InterPro" id="IPR038673">
    <property type="entry name" value="OprB_sf"/>
</dbReference>
<dbReference type="PANTHER" id="PTHR37944:SF1">
    <property type="entry name" value="PORIN B"/>
    <property type="match status" value="1"/>
</dbReference>
<gene>
    <name evidence="3" type="ORF">ACFP73_01550</name>
</gene>
<protein>
    <submittedName>
        <fullName evidence="3">Carbohydrate porin</fullName>
    </submittedName>
</protein>
<evidence type="ECO:0000313" key="3">
    <source>
        <dbReference type="EMBL" id="MFC6360796.1"/>
    </source>
</evidence>
<dbReference type="InterPro" id="IPR007049">
    <property type="entry name" value="Carb-sel_porin_OprB"/>
</dbReference>
<proteinExistence type="inferred from homology"/>
<evidence type="ECO:0000256" key="1">
    <source>
        <dbReference type="ARBA" id="ARBA00008769"/>
    </source>
</evidence>
<dbReference type="EMBL" id="JBHSUC010000001">
    <property type="protein sequence ID" value="MFC6360796.1"/>
    <property type="molecule type" value="Genomic_DNA"/>
</dbReference>
<organism evidence="3 4">
    <name type="scientific">Tatumella punctata</name>
    <dbReference type="NCBI Taxonomy" id="399969"/>
    <lineage>
        <taxon>Bacteria</taxon>
        <taxon>Pseudomonadati</taxon>
        <taxon>Pseudomonadota</taxon>
        <taxon>Gammaproteobacteria</taxon>
        <taxon>Enterobacterales</taxon>
        <taxon>Erwiniaceae</taxon>
        <taxon>Tatumella</taxon>
    </lineage>
</organism>
<sequence length="451" mass="50496">MNITGQQWRNRKKSIVFLCAVFSCPAYATQWEASVLGFEPSEPGVFGDMLGLRSDLARSGFNFNLAYLSQSAVNTGGGYNRDRKLAYIDQFALTFSQSLQQITGIPDATIEGNIVNRNHNNNLTAERLQNPALPFNDLAQESWGGQSITRLGWLTFSRSFFERRLFWRIGMMNKVQTFDQSIPCDFQMLTQCGGKSANALLWNNWNVHSWGTTLEYKLTPEVTLKGGIMEQNPRAADRNRGWSLSARGSRGVLLPLEVELKTTVKGLPGLYNAGVLLTNASQPHLSRGKSQQDGSRDPLGYRSYGNTAFIWASANQQVTSHKDNKQRGMSLSWSGSLADHRTNPIQLTSAISMRYRGLFDSRPRDWLGLGVSYIRMSHYGNEKYAFARVASLPTVAGYPNISSSVNAELYYRFTITPWLQVQPDIQYWHNPAGDRNTADGWVAGLKTVVVF</sequence>
<comment type="similarity">
    <text evidence="1 2">Belongs to the OprB family.</text>
</comment>